<name>A0A9J7BPL6_9BACT</name>
<keyword evidence="3" id="KW-1185">Reference proteome</keyword>
<sequence>MAISFTFLSVLIFGVFEVCLAVYAYHFLGNAAHEGARYAIVRGSTWTSSCSGYLSNKCTASTTDIKNYIVHRSYPGILLTTDNICVQYRGPVPGSATTSCNAANSITGDNAKGDIVQITVNYPFTFNLPGFRKSINMASTSQMVIAQ</sequence>
<evidence type="ECO:0000259" key="1">
    <source>
        <dbReference type="Pfam" id="PF07811"/>
    </source>
</evidence>
<gene>
    <name evidence="2" type="ORF">MOP44_01940</name>
</gene>
<dbReference type="EMBL" id="CP093313">
    <property type="protein sequence ID" value="UWZ84707.1"/>
    <property type="molecule type" value="Genomic_DNA"/>
</dbReference>
<protein>
    <submittedName>
        <fullName evidence="2">Pilus assembly protein</fullName>
    </submittedName>
</protein>
<dbReference type="AlphaFoldDB" id="A0A9J7BPL6"/>
<dbReference type="KEGG" id="orp:MOP44_01940"/>
<accession>A0A9J7BPL6</accession>
<feature type="domain" description="TadE-like" evidence="1">
    <location>
        <begin position="1"/>
        <end position="37"/>
    </location>
</feature>
<evidence type="ECO:0000313" key="2">
    <source>
        <dbReference type="EMBL" id="UWZ84707.1"/>
    </source>
</evidence>
<reference evidence="2" key="1">
    <citation type="submission" date="2021-04" db="EMBL/GenBank/DDBJ databases">
        <title>Phylogenetic analysis of Acidobacteriaceae.</title>
        <authorList>
            <person name="Qiu L."/>
            <person name="Zhang Q."/>
        </authorList>
    </citation>
    <scope>NUCLEOTIDE SEQUENCE</scope>
    <source>
        <strain evidence="2">DSM 25168</strain>
    </source>
</reference>
<dbReference type="Proteomes" id="UP001059380">
    <property type="component" value="Chromosome"/>
</dbReference>
<dbReference type="InterPro" id="IPR012495">
    <property type="entry name" value="TadE-like_dom"/>
</dbReference>
<proteinExistence type="predicted"/>
<organism evidence="2 3">
    <name type="scientific">Occallatibacter riparius</name>
    <dbReference type="NCBI Taxonomy" id="1002689"/>
    <lineage>
        <taxon>Bacteria</taxon>
        <taxon>Pseudomonadati</taxon>
        <taxon>Acidobacteriota</taxon>
        <taxon>Terriglobia</taxon>
        <taxon>Terriglobales</taxon>
        <taxon>Acidobacteriaceae</taxon>
        <taxon>Occallatibacter</taxon>
    </lineage>
</organism>
<evidence type="ECO:0000313" key="3">
    <source>
        <dbReference type="Proteomes" id="UP001059380"/>
    </source>
</evidence>
<dbReference type="Pfam" id="PF07811">
    <property type="entry name" value="TadE"/>
    <property type="match status" value="1"/>
</dbReference>